<evidence type="ECO:0000313" key="4">
    <source>
        <dbReference type="EMBL" id="KAA5546643.1"/>
    </source>
</evidence>
<dbReference type="SUPFAM" id="SSF48498">
    <property type="entry name" value="Tetracyclin repressor-like, C-terminal domain"/>
    <property type="match status" value="1"/>
</dbReference>
<protein>
    <submittedName>
        <fullName evidence="4">TetR/AcrR family transcriptional regulator</fullName>
    </submittedName>
</protein>
<keyword evidence="1 2" id="KW-0238">DNA-binding</keyword>
<dbReference type="EMBL" id="VWSF01000006">
    <property type="protein sequence ID" value="KAA5546643.1"/>
    <property type="molecule type" value="Genomic_DNA"/>
</dbReference>
<dbReference type="RefSeq" id="WP_150088247.1">
    <property type="nucleotide sequence ID" value="NZ_VWSF01000006.1"/>
</dbReference>
<dbReference type="Gene3D" id="1.10.357.10">
    <property type="entry name" value="Tetracycline Repressor, domain 2"/>
    <property type="match status" value="1"/>
</dbReference>
<dbReference type="InterPro" id="IPR036271">
    <property type="entry name" value="Tet_transcr_reg_TetR-rel_C_sf"/>
</dbReference>
<evidence type="ECO:0000313" key="5">
    <source>
        <dbReference type="Proteomes" id="UP000323426"/>
    </source>
</evidence>
<dbReference type="PROSITE" id="PS50977">
    <property type="entry name" value="HTH_TETR_2"/>
    <property type="match status" value="1"/>
</dbReference>
<keyword evidence="5" id="KW-1185">Reference proteome</keyword>
<feature type="DNA-binding region" description="H-T-H motif" evidence="2">
    <location>
        <begin position="28"/>
        <end position="47"/>
    </location>
</feature>
<evidence type="ECO:0000259" key="3">
    <source>
        <dbReference type="PROSITE" id="PS50977"/>
    </source>
</evidence>
<dbReference type="Pfam" id="PF00440">
    <property type="entry name" value="TetR_N"/>
    <property type="match status" value="1"/>
</dbReference>
<dbReference type="AlphaFoldDB" id="A0A5M6DGV2"/>
<dbReference type="PANTHER" id="PTHR43479">
    <property type="entry name" value="ACREF/ENVCD OPERON REPRESSOR-RELATED"/>
    <property type="match status" value="1"/>
</dbReference>
<dbReference type="InterPro" id="IPR050624">
    <property type="entry name" value="HTH-type_Tx_Regulator"/>
</dbReference>
<reference evidence="4 5" key="1">
    <citation type="submission" date="2019-09" db="EMBL/GenBank/DDBJ databases">
        <title>Genome sequence and assembly of Adhaeribacter sp.</title>
        <authorList>
            <person name="Chhetri G."/>
        </authorList>
    </citation>
    <scope>NUCLEOTIDE SEQUENCE [LARGE SCALE GENOMIC DNA]</scope>
    <source>
        <strain evidence="4 5">DK36</strain>
    </source>
</reference>
<dbReference type="PANTHER" id="PTHR43479:SF11">
    <property type="entry name" value="ACREF_ENVCD OPERON REPRESSOR-RELATED"/>
    <property type="match status" value="1"/>
</dbReference>
<comment type="caution">
    <text evidence="4">The sequence shown here is derived from an EMBL/GenBank/DDBJ whole genome shotgun (WGS) entry which is preliminary data.</text>
</comment>
<dbReference type="InterPro" id="IPR009057">
    <property type="entry name" value="Homeodomain-like_sf"/>
</dbReference>
<organism evidence="4 5">
    <name type="scientific">Adhaeribacter rhizoryzae</name>
    <dbReference type="NCBI Taxonomy" id="2607907"/>
    <lineage>
        <taxon>Bacteria</taxon>
        <taxon>Pseudomonadati</taxon>
        <taxon>Bacteroidota</taxon>
        <taxon>Cytophagia</taxon>
        <taxon>Cytophagales</taxon>
        <taxon>Hymenobacteraceae</taxon>
        <taxon>Adhaeribacter</taxon>
    </lineage>
</organism>
<sequence>MDTNTVVKERILKQAFELFKKYGIKTISMDDIALNLGMSKKTIYRWFENKDQLVEEALTTYLNEIKIECTPSNSNAIEEFCLELNNIIKKLLQFHTSFFYDLKKYHNQAYLIWQSYKQQHIIQHLKANLAQGISAGLYRPDVDADITARLYTGQLETIFDSELFPAGKFNLQETYRQTLKNFIMGVASAEGHKILDYLCQQHCPDNLKYAGDS</sequence>
<proteinExistence type="predicted"/>
<evidence type="ECO:0000256" key="2">
    <source>
        <dbReference type="PROSITE-ProRule" id="PRU00335"/>
    </source>
</evidence>
<accession>A0A5M6DGV2</accession>
<feature type="domain" description="HTH tetR-type" evidence="3">
    <location>
        <begin position="5"/>
        <end position="65"/>
    </location>
</feature>
<dbReference type="InterPro" id="IPR001647">
    <property type="entry name" value="HTH_TetR"/>
</dbReference>
<name>A0A5M6DGV2_9BACT</name>
<dbReference type="PRINTS" id="PR00455">
    <property type="entry name" value="HTHTETR"/>
</dbReference>
<evidence type="ECO:0000256" key="1">
    <source>
        <dbReference type="ARBA" id="ARBA00023125"/>
    </source>
</evidence>
<dbReference type="SUPFAM" id="SSF46689">
    <property type="entry name" value="Homeodomain-like"/>
    <property type="match status" value="1"/>
</dbReference>
<gene>
    <name evidence="4" type="ORF">F0145_09855</name>
</gene>
<dbReference type="Proteomes" id="UP000323426">
    <property type="component" value="Unassembled WGS sequence"/>
</dbReference>
<dbReference type="GO" id="GO:0003677">
    <property type="term" value="F:DNA binding"/>
    <property type="evidence" value="ECO:0007669"/>
    <property type="project" value="UniProtKB-UniRule"/>
</dbReference>